<protein>
    <submittedName>
        <fullName evidence="1">Uncharacterized protein</fullName>
    </submittedName>
</protein>
<dbReference type="AlphaFoldDB" id="A0AAW3FBE8"/>
<reference evidence="1 2" key="1">
    <citation type="submission" date="2014-04" db="EMBL/GenBank/DDBJ databases">
        <authorList>
            <person name="Bishop-Lilly K.A."/>
            <person name="Broomall S.M."/>
            <person name="Chain P.S."/>
            <person name="Chertkov O."/>
            <person name="Coyne S.R."/>
            <person name="Daligault H.E."/>
            <person name="Davenport K.W."/>
            <person name="Erkkila T."/>
            <person name="Frey K.G."/>
            <person name="Gibbons H.S."/>
            <person name="Gu W."/>
            <person name="Jaissle J."/>
            <person name="Johnson S.L."/>
            <person name="Koroleva G.I."/>
            <person name="Ladner J.T."/>
            <person name="Lo C.-C."/>
            <person name="Minogue T.D."/>
            <person name="Munk C."/>
            <person name="Palacios G.F."/>
            <person name="Redden C.L."/>
            <person name="Rosenzweig C.N."/>
            <person name="Scholz M.B."/>
            <person name="Teshima H."/>
            <person name="Xu Y."/>
        </authorList>
    </citation>
    <scope>NUCLEOTIDE SEQUENCE [LARGE SCALE GENOMIC DNA]</scope>
    <source>
        <strain evidence="2">gladioli</strain>
    </source>
</reference>
<accession>A0AAW3FBE8</accession>
<evidence type="ECO:0000313" key="2">
    <source>
        <dbReference type="Proteomes" id="UP000029590"/>
    </source>
</evidence>
<dbReference type="KEGG" id="bgo:BM43_7484"/>
<proteinExistence type="predicted"/>
<organism evidence="1 2">
    <name type="scientific">Burkholderia gladioli</name>
    <name type="common">Pseudomonas marginata</name>
    <name type="synonym">Phytomonas marginata</name>
    <dbReference type="NCBI Taxonomy" id="28095"/>
    <lineage>
        <taxon>Bacteria</taxon>
        <taxon>Pseudomonadati</taxon>
        <taxon>Pseudomonadota</taxon>
        <taxon>Betaproteobacteria</taxon>
        <taxon>Burkholderiales</taxon>
        <taxon>Burkholderiaceae</taxon>
        <taxon>Burkholderia</taxon>
    </lineage>
</organism>
<gene>
    <name evidence="1" type="ORF">DM48_3376</name>
</gene>
<evidence type="ECO:0000313" key="1">
    <source>
        <dbReference type="EMBL" id="KGC17796.1"/>
    </source>
</evidence>
<name>A0AAW3FBE8_BURGA</name>
<comment type="caution">
    <text evidence="1">The sequence shown here is derived from an EMBL/GenBank/DDBJ whole genome shotgun (WGS) entry which is preliminary data.</text>
</comment>
<dbReference type="Proteomes" id="UP000029590">
    <property type="component" value="Unassembled WGS sequence"/>
</dbReference>
<sequence length="108" mass="12186">MIYRPLTSMDVDDATAIEMIANARNRLAFARRNDTSTPDVAYAHLIEGLDSMLDLSSEDFSILEWHARAFQADERFEQALRLGRGAEFNALIAGLRDVVARARFVTPR</sequence>
<dbReference type="EMBL" id="JPGG01000015">
    <property type="protein sequence ID" value="KGC17796.1"/>
    <property type="molecule type" value="Genomic_DNA"/>
</dbReference>